<dbReference type="PANTHER" id="PTHR46390:SF1">
    <property type="entry name" value="MANNOSE-1-PHOSPHATE GUANYLYLTRANSFERASE"/>
    <property type="match status" value="1"/>
</dbReference>
<dbReference type="PANTHER" id="PTHR46390">
    <property type="entry name" value="MANNOSE-1-PHOSPHATE GUANYLYLTRANSFERASE"/>
    <property type="match status" value="1"/>
</dbReference>
<dbReference type="Gene3D" id="3.90.550.10">
    <property type="entry name" value="Spore Coat Polysaccharide Biosynthesis Protein SpsA, Chain A"/>
    <property type="match status" value="1"/>
</dbReference>
<dbReference type="Pfam" id="PF00483">
    <property type="entry name" value="NTP_transferase"/>
    <property type="match status" value="1"/>
</dbReference>
<keyword evidence="3" id="KW-0808">Transferase</keyword>
<dbReference type="InterPro" id="IPR054566">
    <property type="entry name" value="ManC/GMP-like_b-helix"/>
</dbReference>
<sequence length="391" mass="41614">MAYNRVMFTDCIIMAGGSGTRLWPASNSRCPKQFLALPEGGTFFQAALERAFAVTEPDGKVIIVTGASHVPHVIKACAGLPLAQRQRITVIPEPMGRNTAPAIACAAVYIKKSAEQAKAGQEKRKALVLTSDHIIGPLGDFTADALAAATLAESEALVVFGIPPTRAETGFGYIEAGASLTALDARAYRVVSFREKPDLATAQAFLAKGTFFWNSGMFAFDVDFMLSQFRQHAPEILSSFAALTAPAQDHYETKDGVALLSRWPDLDKSYTTVASISIDYAIAEKCSSVAMVASRFNWTDVGSWDEYAKVLEQGGGATSEQPPAIFSAGSSNCFVDSDIPVALCGVEDLIVVVRSGTNGSAPSVLICKKGESQQVKSIVEAIKKSNRGDLL</sequence>
<accession>A0A7C3IHY5</accession>
<feature type="domain" description="MannoseP isomerase/GMP-like beta-helix" evidence="2">
    <location>
        <begin position="330"/>
        <end position="380"/>
    </location>
</feature>
<protein>
    <submittedName>
        <fullName evidence="3">Mannose-1-phosphate guanylyltransferase</fullName>
    </submittedName>
</protein>
<dbReference type="SUPFAM" id="SSF159283">
    <property type="entry name" value="Guanosine diphospho-D-mannose pyrophosphorylase/mannose-6-phosphate isomerase linker domain"/>
    <property type="match status" value="1"/>
</dbReference>
<feature type="domain" description="Nucleotidyl transferase" evidence="1">
    <location>
        <begin position="12"/>
        <end position="311"/>
    </location>
</feature>
<dbReference type="GO" id="GO:0009298">
    <property type="term" value="P:GDP-mannose biosynthetic process"/>
    <property type="evidence" value="ECO:0007669"/>
    <property type="project" value="TreeGrafter"/>
</dbReference>
<organism evidence="3">
    <name type="scientific">Gracilinema caldarium</name>
    <dbReference type="NCBI Taxonomy" id="215591"/>
    <lineage>
        <taxon>Bacteria</taxon>
        <taxon>Pseudomonadati</taxon>
        <taxon>Spirochaetota</taxon>
        <taxon>Spirochaetia</taxon>
        <taxon>Spirochaetales</taxon>
        <taxon>Breznakiellaceae</taxon>
        <taxon>Gracilinema</taxon>
    </lineage>
</organism>
<proteinExistence type="predicted"/>
<dbReference type="InterPro" id="IPR029044">
    <property type="entry name" value="Nucleotide-diphossugar_trans"/>
</dbReference>
<evidence type="ECO:0000259" key="2">
    <source>
        <dbReference type="Pfam" id="PF22640"/>
    </source>
</evidence>
<dbReference type="EMBL" id="DSVL01000314">
    <property type="protein sequence ID" value="HFH29884.1"/>
    <property type="molecule type" value="Genomic_DNA"/>
</dbReference>
<dbReference type="CDD" id="cd02509">
    <property type="entry name" value="GDP-M1P_Guanylyltransferase"/>
    <property type="match status" value="1"/>
</dbReference>
<dbReference type="Pfam" id="PF22640">
    <property type="entry name" value="ManC_GMP_beta-helix"/>
    <property type="match status" value="1"/>
</dbReference>
<dbReference type="SUPFAM" id="SSF53448">
    <property type="entry name" value="Nucleotide-diphospho-sugar transferases"/>
    <property type="match status" value="1"/>
</dbReference>
<dbReference type="InterPro" id="IPR005835">
    <property type="entry name" value="NTP_transferase_dom"/>
</dbReference>
<dbReference type="InterPro" id="IPR051161">
    <property type="entry name" value="Mannose-6P_isomerase_type2"/>
</dbReference>
<evidence type="ECO:0000313" key="3">
    <source>
        <dbReference type="EMBL" id="HFH29884.1"/>
    </source>
</evidence>
<dbReference type="GO" id="GO:0004475">
    <property type="term" value="F:mannose-1-phosphate guanylyltransferase (GTP) activity"/>
    <property type="evidence" value="ECO:0007669"/>
    <property type="project" value="InterPro"/>
</dbReference>
<dbReference type="InterPro" id="IPR049577">
    <property type="entry name" value="GMPP_N"/>
</dbReference>
<evidence type="ECO:0000259" key="1">
    <source>
        <dbReference type="Pfam" id="PF00483"/>
    </source>
</evidence>
<dbReference type="AlphaFoldDB" id="A0A7C3IHY5"/>
<comment type="caution">
    <text evidence="3">The sequence shown here is derived from an EMBL/GenBank/DDBJ whole genome shotgun (WGS) entry which is preliminary data.</text>
</comment>
<name>A0A7C3IHY5_9SPIR</name>
<gene>
    <name evidence="3" type="ORF">ENS59_10300</name>
</gene>
<reference evidence="3" key="1">
    <citation type="journal article" date="2020" name="mSystems">
        <title>Genome- and Community-Level Interaction Insights into Carbon Utilization and Element Cycling Functions of Hydrothermarchaeota in Hydrothermal Sediment.</title>
        <authorList>
            <person name="Zhou Z."/>
            <person name="Liu Y."/>
            <person name="Xu W."/>
            <person name="Pan J."/>
            <person name="Luo Z.H."/>
            <person name="Li M."/>
        </authorList>
    </citation>
    <scope>NUCLEOTIDE SEQUENCE [LARGE SCALE GENOMIC DNA]</scope>
    <source>
        <strain evidence="3">SpSt-503</strain>
    </source>
</reference>
<keyword evidence="3" id="KW-0548">Nucleotidyltransferase</keyword>